<proteinExistence type="predicted"/>
<dbReference type="EMBL" id="JYDL01000107">
    <property type="protein sequence ID" value="KRX16443.1"/>
    <property type="molecule type" value="Genomic_DNA"/>
</dbReference>
<keyword evidence="2" id="KW-1185">Reference proteome</keyword>
<name>A0A0V0RPR8_9BILA</name>
<organism evidence="1 2">
    <name type="scientific">Trichinella nelsoni</name>
    <dbReference type="NCBI Taxonomy" id="6336"/>
    <lineage>
        <taxon>Eukaryota</taxon>
        <taxon>Metazoa</taxon>
        <taxon>Ecdysozoa</taxon>
        <taxon>Nematoda</taxon>
        <taxon>Enoplea</taxon>
        <taxon>Dorylaimia</taxon>
        <taxon>Trichinellida</taxon>
        <taxon>Trichinellidae</taxon>
        <taxon>Trichinella</taxon>
    </lineage>
</organism>
<evidence type="ECO:0000313" key="1">
    <source>
        <dbReference type="EMBL" id="KRX16443.1"/>
    </source>
</evidence>
<comment type="caution">
    <text evidence="1">The sequence shown here is derived from an EMBL/GenBank/DDBJ whole genome shotgun (WGS) entry which is preliminary data.</text>
</comment>
<protein>
    <submittedName>
        <fullName evidence="1">Uncharacterized protein</fullName>
    </submittedName>
</protein>
<evidence type="ECO:0000313" key="2">
    <source>
        <dbReference type="Proteomes" id="UP000054630"/>
    </source>
</evidence>
<dbReference type="Proteomes" id="UP000054630">
    <property type="component" value="Unassembled WGS sequence"/>
</dbReference>
<gene>
    <name evidence="1" type="ORF">T07_4635</name>
</gene>
<reference evidence="1 2" key="1">
    <citation type="submission" date="2015-01" db="EMBL/GenBank/DDBJ databases">
        <title>Evolution of Trichinella species and genotypes.</title>
        <authorList>
            <person name="Korhonen P.K."/>
            <person name="Edoardo P."/>
            <person name="Giuseppe L.R."/>
            <person name="Gasser R.B."/>
        </authorList>
    </citation>
    <scope>NUCLEOTIDE SEQUENCE [LARGE SCALE GENOMIC DNA]</scope>
    <source>
        <strain evidence="1">ISS37</strain>
    </source>
</reference>
<dbReference type="AlphaFoldDB" id="A0A0V0RPR8"/>
<sequence>MKFNLSMHPCSPRIYCQDYTLRGMKSTEEHCCFSLALTLFSNGLTQDGVNTISQKIAANK</sequence>
<accession>A0A0V0RPR8</accession>